<protein>
    <submittedName>
        <fullName evidence="16">Glutamine amidotransferase</fullName>
    </submittedName>
</protein>
<keyword evidence="11" id="KW-0411">Iron-sulfur</keyword>
<dbReference type="InterPro" id="IPR050711">
    <property type="entry name" value="ET-N_metabolism_enzyme"/>
</dbReference>
<dbReference type="Gene3D" id="3.60.20.10">
    <property type="entry name" value="Glutamine Phosphoribosylpyrophosphate, subunit 1, domain 1"/>
    <property type="match status" value="1"/>
</dbReference>
<feature type="domain" description="Glutamine amidotransferase type-2" evidence="15">
    <location>
        <begin position="20"/>
        <end position="409"/>
    </location>
</feature>
<accession>A0A0R2UFF5</accession>
<dbReference type="Pfam" id="PF04898">
    <property type="entry name" value="Glu_syn_central"/>
    <property type="match status" value="1"/>
</dbReference>
<keyword evidence="4" id="KW-0028">Amino-acid biosynthesis</keyword>
<dbReference type="InterPro" id="IPR017932">
    <property type="entry name" value="GATase_2_dom"/>
</dbReference>
<evidence type="ECO:0000256" key="12">
    <source>
        <dbReference type="ARBA" id="ARBA00023164"/>
    </source>
</evidence>
<dbReference type="Pfam" id="PF00310">
    <property type="entry name" value="GATase_2"/>
    <property type="match status" value="1"/>
</dbReference>
<dbReference type="Pfam" id="PF01645">
    <property type="entry name" value="Glu_synthase"/>
    <property type="match status" value="1"/>
</dbReference>
<keyword evidence="5" id="KW-0285">Flavoprotein</keyword>
<dbReference type="CDD" id="cd00713">
    <property type="entry name" value="GltS"/>
    <property type="match status" value="1"/>
</dbReference>
<evidence type="ECO:0000256" key="1">
    <source>
        <dbReference type="ARBA" id="ARBA00001917"/>
    </source>
</evidence>
<organism evidence="16 17">
    <name type="scientific">SAR86 cluster bacterium BACL1 MAG-120820-bin45</name>
    <dbReference type="NCBI Taxonomy" id="1655612"/>
    <lineage>
        <taxon>Bacteria</taxon>
        <taxon>Pseudomonadati</taxon>
        <taxon>Pseudomonadota</taxon>
        <taxon>Gammaproteobacteria</taxon>
        <taxon>SAR86 cluster</taxon>
    </lineage>
</organism>
<dbReference type="CDD" id="cd00982">
    <property type="entry name" value="gltB_C"/>
    <property type="match status" value="1"/>
</dbReference>
<dbReference type="SUPFAM" id="SSF51395">
    <property type="entry name" value="FMN-linked oxidoreductases"/>
    <property type="match status" value="1"/>
</dbReference>
<dbReference type="EMBL" id="LICS01000011">
    <property type="protein sequence ID" value="KRO95968.1"/>
    <property type="molecule type" value="Genomic_DNA"/>
</dbReference>
<evidence type="ECO:0000259" key="15">
    <source>
        <dbReference type="PROSITE" id="PS51278"/>
    </source>
</evidence>
<comment type="caution">
    <text evidence="16">The sequence shown here is derived from an EMBL/GenBank/DDBJ whole genome shotgun (WGS) entry which is preliminary data.</text>
</comment>
<dbReference type="GO" id="GO:0019676">
    <property type="term" value="P:ammonia assimilation cycle"/>
    <property type="evidence" value="ECO:0007669"/>
    <property type="project" value="TreeGrafter"/>
</dbReference>
<dbReference type="GO" id="GO:0006537">
    <property type="term" value="P:glutamate biosynthetic process"/>
    <property type="evidence" value="ECO:0007669"/>
    <property type="project" value="UniProtKB-KW"/>
</dbReference>
<dbReference type="GO" id="GO:0016740">
    <property type="term" value="F:transferase activity"/>
    <property type="evidence" value="ECO:0007669"/>
    <property type="project" value="UniProtKB-KW"/>
</dbReference>
<evidence type="ECO:0000256" key="14">
    <source>
        <dbReference type="ARBA" id="ARBA00029440"/>
    </source>
</evidence>
<dbReference type="Gene3D" id="2.160.20.60">
    <property type="entry name" value="Glutamate synthase, alpha subunit, C-terminal domain"/>
    <property type="match status" value="1"/>
</dbReference>
<dbReference type="GO" id="GO:0051538">
    <property type="term" value="F:3 iron, 4 sulfur cluster binding"/>
    <property type="evidence" value="ECO:0007669"/>
    <property type="project" value="UniProtKB-KW"/>
</dbReference>
<dbReference type="PANTHER" id="PTHR11938">
    <property type="entry name" value="FAD NADPH DEHYDROGENASE/OXIDOREDUCTASE"/>
    <property type="match status" value="1"/>
</dbReference>
<evidence type="ECO:0000256" key="7">
    <source>
        <dbReference type="ARBA" id="ARBA00022723"/>
    </source>
</evidence>
<comment type="cofactor">
    <cofactor evidence="1">
        <name>FMN</name>
        <dbReference type="ChEBI" id="CHEBI:58210"/>
    </cofactor>
</comment>
<comment type="pathway">
    <text evidence="14">Amino-acid biosynthesis.</text>
</comment>
<dbReference type="SUPFAM" id="SSF69336">
    <property type="entry name" value="Alpha subunit of glutamate synthase, C-terminal domain"/>
    <property type="match status" value="1"/>
</dbReference>
<evidence type="ECO:0000256" key="10">
    <source>
        <dbReference type="ARBA" id="ARBA00023004"/>
    </source>
</evidence>
<dbReference type="Pfam" id="PF01493">
    <property type="entry name" value="GXGXG"/>
    <property type="match status" value="1"/>
</dbReference>
<dbReference type="NCBIfam" id="NF008730">
    <property type="entry name" value="PRK11750.1"/>
    <property type="match status" value="1"/>
</dbReference>
<comment type="similarity">
    <text evidence="3">Belongs to the glutamate synthase family.</text>
</comment>
<dbReference type="SUPFAM" id="SSF56235">
    <property type="entry name" value="N-terminal nucleophile aminohydrolases (Ntn hydrolases)"/>
    <property type="match status" value="1"/>
</dbReference>
<dbReference type="STRING" id="1655612.ABS10_05260"/>
<dbReference type="CDD" id="cd02808">
    <property type="entry name" value="GltS_FMN"/>
    <property type="match status" value="1"/>
</dbReference>
<dbReference type="InterPro" id="IPR029055">
    <property type="entry name" value="Ntn_hydrolases_N"/>
</dbReference>
<keyword evidence="10" id="KW-0408">Iron</keyword>
<name>A0A0R2UFF5_9GAMM</name>
<sequence>MPKKTNNPSLYNEAQAKDNCGFGLIVNRHGISNREVVQRSILGLTSMTHRGAIGSDGKTGDGCGLLFDLNKEFFKLAVKKESHIDLPELFGIAQVFTAHLLRRDIAFIKSILESENLTLLTIRPVPVNQSILGPIAIASLPHINQIFIAPTSRDCNRERFESCLLQARKKIEDIHADDEKFYICSMSSQTIVYKGLMLPNAISDFYLDISKKSFTAKICLFHQRFSTNTQPCWHLAQPFRLLAHNGEINAIRGNRNWVKARASKFSTPLIPGISDFTSLVNETGSDSSALDNMVELLVKGGINFFRAIRMVLPPAWQNIHTMDPEIRAFHEYNSMHMEAWDGPAGIVMSDGQWAICVLDRNGLRPARYQVLNNGMICIGSESGIYPTDESEVLKKGRLSPGGIFAVNTETGEVLDQHAIDDQLKQHKPYRDWLKKSAVYLESTLDAFEGPGIKKIPHKDLVAASKLFSLFNEERVSIIKPLAAEGIEGTGSMGDDTALAVLSSMPRSIYDFFRQQFAQVTNPPIDSLRESSVMSLETCFGPELNIFEETQDHARRIVSTSPVLSHKKLTSLLKNPYFRVESFNLTFSPKAQLQDALESLTKNVVQAVKRGVVMIHLNEILPEGNSLSINALLATGCIHQELVKLGLRSDANLIISSATARDTHQIACLLSFGATAVYPWMAFQIILDLTDRNELKGSPTANCAKYRKGINKGLLKIISKIGISTISSYRGSQLHEIVGLNMDVVNLSFTNTVSRVGGKTFADLDSEIRALKTYASSNVSEISLGGLLKFVHGGEYHTYNPEVVKKLQEAVSSGSKEIYQEYADLVNLRSPAMLRDLMALHYPKKPKLVEVEPTSSLLKKFDSAGMSLGALSPDAHETLAEAMNSMGARSNSGEGGEAKERYGTNKMSKIKQVASGRFGVTPEYLVNAEVLQIKIAQGAKPGEGGQLPGGKVNALIAKLRYSTPGITLISPPPHHDIYSIEDLAQLIFDLKQVNPKALVSVKLVSEPGVGTIAAGVAKAYADLITISGHDGGTGASPLSSIRYAGSPWELGLSEAHQALRASNLRHKVRLQADGGLKTGLDVIKAAILGAESFGFGTGPMIAMGCKYLRICHLNNCATGVATQRRDIIDHHFIGEKEKVVNYFTFIANEVRQILSELGASSLEEIIGQTKYLKDITQLDPRTKNIDISAILYTDKKSLSPHFCMTKSNDPWDQARLNQKIMQNIKGPIAKNIKSNFSYKISNRDRSVGAQASGFIASIYGERGVIQKQVLNFHGSAGQSFGAWNANGLHLNLQGDANDYVGKGMNGGKIVISNNSEYASHNTPAVLAGNTALYGATGGELYVGGAVGERFAVRNSGASAVIEGAGDHCCEYMTGGHVTVLGEAGSNFGAGMTGGFAYVLDVNRRFFDQCNRNLVNLERIVSEDMESHRKFLKQMIVRHIKETKSARAKKILDEFDRYESSFWLVSPAALNIQDLLKATTANAA</sequence>
<gene>
    <name evidence="16" type="ORF">ABS10_05260</name>
</gene>
<keyword evidence="9" id="KW-0560">Oxidoreductase</keyword>
<keyword evidence="8 16" id="KW-0315">Glutamine amidotransferase</keyword>
<evidence type="ECO:0000256" key="13">
    <source>
        <dbReference type="ARBA" id="ARBA00023291"/>
    </source>
</evidence>
<dbReference type="GO" id="GO:0046872">
    <property type="term" value="F:metal ion binding"/>
    <property type="evidence" value="ECO:0007669"/>
    <property type="project" value="UniProtKB-KW"/>
</dbReference>
<evidence type="ECO:0000256" key="11">
    <source>
        <dbReference type="ARBA" id="ARBA00023014"/>
    </source>
</evidence>
<evidence type="ECO:0000256" key="6">
    <source>
        <dbReference type="ARBA" id="ARBA00022643"/>
    </source>
</evidence>
<keyword evidence="7" id="KW-0479">Metal-binding</keyword>
<proteinExistence type="inferred from homology"/>
<evidence type="ECO:0000313" key="17">
    <source>
        <dbReference type="Proteomes" id="UP000051027"/>
    </source>
</evidence>
<evidence type="ECO:0000256" key="4">
    <source>
        <dbReference type="ARBA" id="ARBA00022605"/>
    </source>
</evidence>
<dbReference type="Gene3D" id="3.20.20.70">
    <property type="entry name" value="Aldolase class I"/>
    <property type="match status" value="2"/>
</dbReference>
<evidence type="ECO:0000256" key="3">
    <source>
        <dbReference type="ARBA" id="ARBA00009716"/>
    </source>
</evidence>
<dbReference type="Proteomes" id="UP000051027">
    <property type="component" value="Unassembled WGS sequence"/>
</dbReference>
<keyword evidence="13" id="KW-0003">3Fe-4S</keyword>
<reference evidence="16 17" key="1">
    <citation type="submission" date="2015-10" db="EMBL/GenBank/DDBJ databases">
        <title>Metagenome-Assembled Genomes uncover a global brackish microbiome.</title>
        <authorList>
            <person name="Hugerth L.W."/>
            <person name="Larsson J."/>
            <person name="Alneberg J."/>
            <person name="Lindh M.V."/>
            <person name="Legrand C."/>
            <person name="Pinhassi J."/>
            <person name="Andersson A.F."/>
        </authorList>
    </citation>
    <scope>NUCLEOTIDE SEQUENCE [LARGE SCALE GENOMIC DNA]</scope>
    <source>
        <strain evidence="16">BACL1 MAG-120820-bin45</strain>
    </source>
</reference>
<keyword evidence="12" id="KW-0314">Glutamate biosynthesis</keyword>
<dbReference type="InterPro" id="IPR036485">
    <property type="entry name" value="Glu_synth_asu_C_sf"/>
</dbReference>
<dbReference type="PROSITE" id="PS51278">
    <property type="entry name" value="GATASE_TYPE_2"/>
    <property type="match status" value="1"/>
</dbReference>
<evidence type="ECO:0000256" key="5">
    <source>
        <dbReference type="ARBA" id="ARBA00022630"/>
    </source>
</evidence>
<dbReference type="InterPro" id="IPR002489">
    <property type="entry name" value="Glu_synth_asu_C"/>
</dbReference>
<dbReference type="InterPro" id="IPR002932">
    <property type="entry name" value="Glu_synthdom"/>
</dbReference>
<evidence type="ECO:0000256" key="8">
    <source>
        <dbReference type="ARBA" id="ARBA00022962"/>
    </source>
</evidence>
<keyword evidence="16" id="KW-0808">Transferase</keyword>
<evidence type="ECO:0000313" key="16">
    <source>
        <dbReference type="EMBL" id="KRO95968.1"/>
    </source>
</evidence>
<comment type="cofactor">
    <cofactor evidence="2">
        <name>[3Fe-4S] cluster</name>
        <dbReference type="ChEBI" id="CHEBI:21137"/>
    </cofactor>
</comment>
<evidence type="ECO:0000256" key="9">
    <source>
        <dbReference type="ARBA" id="ARBA00023002"/>
    </source>
</evidence>
<dbReference type="PANTHER" id="PTHR11938:SF148">
    <property type="entry name" value="GLUTAMATE SYNTHASE [NADPH] LARGE CHAIN"/>
    <property type="match status" value="1"/>
</dbReference>
<evidence type="ECO:0000256" key="2">
    <source>
        <dbReference type="ARBA" id="ARBA00001927"/>
    </source>
</evidence>
<dbReference type="InterPro" id="IPR006982">
    <property type="entry name" value="Glu_synth_centr_N"/>
</dbReference>
<keyword evidence="6" id="KW-0288">FMN</keyword>
<dbReference type="GO" id="GO:0015930">
    <property type="term" value="F:glutamate synthase activity"/>
    <property type="evidence" value="ECO:0007669"/>
    <property type="project" value="InterPro"/>
</dbReference>
<dbReference type="InterPro" id="IPR013785">
    <property type="entry name" value="Aldolase_TIM"/>
</dbReference>
<dbReference type="FunFam" id="3.20.20.70:FF:000061">
    <property type="entry name" value="Glutamate synthase large subunit"/>
    <property type="match status" value="1"/>
</dbReference>